<keyword evidence="2" id="KW-1185">Reference proteome</keyword>
<dbReference type="AlphaFoldDB" id="A0A165NH35"/>
<organism evidence="1 2">
    <name type="scientific">Daedalea quercina L-15889</name>
    <dbReference type="NCBI Taxonomy" id="1314783"/>
    <lineage>
        <taxon>Eukaryota</taxon>
        <taxon>Fungi</taxon>
        <taxon>Dikarya</taxon>
        <taxon>Basidiomycota</taxon>
        <taxon>Agaricomycotina</taxon>
        <taxon>Agaricomycetes</taxon>
        <taxon>Polyporales</taxon>
        <taxon>Fomitopsis</taxon>
    </lineage>
</organism>
<evidence type="ECO:0000313" key="2">
    <source>
        <dbReference type="Proteomes" id="UP000076727"/>
    </source>
</evidence>
<evidence type="ECO:0000313" key="1">
    <source>
        <dbReference type="EMBL" id="KZT66964.1"/>
    </source>
</evidence>
<accession>A0A165NH35</accession>
<protein>
    <submittedName>
        <fullName evidence="1">Uncharacterized protein</fullName>
    </submittedName>
</protein>
<name>A0A165NH35_9APHY</name>
<dbReference type="Proteomes" id="UP000076727">
    <property type="component" value="Unassembled WGS sequence"/>
</dbReference>
<reference evidence="1 2" key="1">
    <citation type="journal article" date="2016" name="Mol. Biol. Evol.">
        <title>Comparative Genomics of Early-Diverging Mushroom-Forming Fungi Provides Insights into the Origins of Lignocellulose Decay Capabilities.</title>
        <authorList>
            <person name="Nagy L.G."/>
            <person name="Riley R."/>
            <person name="Tritt A."/>
            <person name="Adam C."/>
            <person name="Daum C."/>
            <person name="Floudas D."/>
            <person name="Sun H."/>
            <person name="Yadav J.S."/>
            <person name="Pangilinan J."/>
            <person name="Larsson K.H."/>
            <person name="Matsuura K."/>
            <person name="Barry K."/>
            <person name="Labutti K."/>
            <person name="Kuo R."/>
            <person name="Ohm R.A."/>
            <person name="Bhattacharya S.S."/>
            <person name="Shirouzu T."/>
            <person name="Yoshinaga Y."/>
            <person name="Martin F.M."/>
            <person name="Grigoriev I.V."/>
            <person name="Hibbett D.S."/>
        </authorList>
    </citation>
    <scope>NUCLEOTIDE SEQUENCE [LARGE SCALE GENOMIC DNA]</scope>
    <source>
        <strain evidence="1 2">L-15889</strain>
    </source>
</reference>
<sequence length="181" mass="19840">MMSSAYCATATPPSPFPLSGPPCLQNPNDKSNQFNIGIRYLSGSKMIVVDRVSSQRLDCRRHSGIARQLRATLRRQPNDVGLVGVCRLPDATDMSRFSAQRFSTPYSQASAVRRGDGGCNTNALARQHHARATITSPIYHMLQPIDMWFFSVKLCQGGTNGYVTPAGGVKLDYPLIGAWYS</sequence>
<dbReference type="EMBL" id="KV429082">
    <property type="protein sequence ID" value="KZT66964.1"/>
    <property type="molecule type" value="Genomic_DNA"/>
</dbReference>
<proteinExistence type="predicted"/>
<gene>
    <name evidence="1" type="ORF">DAEQUDRAFT_434018</name>
</gene>